<dbReference type="Proteomes" id="UP000178485">
    <property type="component" value="Chromosome i"/>
</dbReference>
<evidence type="ECO:0000256" key="1">
    <source>
        <dbReference type="SAM" id="Phobius"/>
    </source>
</evidence>
<keyword evidence="1" id="KW-0472">Membrane</keyword>
<evidence type="ECO:0000313" key="3">
    <source>
        <dbReference type="Proteomes" id="UP000178485"/>
    </source>
</evidence>
<proteinExistence type="predicted"/>
<feature type="transmembrane region" description="Helical" evidence="1">
    <location>
        <begin position="6"/>
        <end position="23"/>
    </location>
</feature>
<reference evidence="2 3" key="1">
    <citation type="submission" date="2016-08" db="EMBL/GenBank/DDBJ databases">
        <authorList>
            <person name="Seilhamer J.J."/>
        </authorList>
    </citation>
    <scope>NUCLEOTIDE SEQUENCE [LARGE SCALE GENOMIC DNA]</scope>
    <source>
        <strain evidence="2">ING2-E5A</strain>
    </source>
</reference>
<protein>
    <submittedName>
        <fullName evidence="2">Uncharacterized protein</fullName>
    </submittedName>
</protein>
<organism evidence="2 3">
    <name type="scientific">Petrimonas mucosa</name>
    <dbReference type="NCBI Taxonomy" id="1642646"/>
    <lineage>
        <taxon>Bacteria</taxon>
        <taxon>Pseudomonadati</taxon>
        <taxon>Bacteroidota</taxon>
        <taxon>Bacteroidia</taxon>
        <taxon>Bacteroidales</taxon>
        <taxon>Dysgonomonadaceae</taxon>
        <taxon>Petrimonas</taxon>
    </lineage>
</organism>
<dbReference type="RefSeq" id="WP_154670040.1">
    <property type="nucleotide sequence ID" value="NZ_DUQN01000061.1"/>
</dbReference>
<dbReference type="STRING" id="1642646.ING2E5A_1150"/>
<keyword evidence="3" id="KW-1185">Reference proteome</keyword>
<gene>
    <name evidence="2" type="ORF">ING2E5A_1150</name>
</gene>
<keyword evidence="1" id="KW-1133">Transmembrane helix</keyword>
<sequence>MKNSVLKDILVVAAFSAVSYIVMRNYQKKKSKDRQIKDFVHFQLF</sequence>
<name>A0A1G4G617_9BACT</name>
<dbReference type="AlphaFoldDB" id="A0A1G4G617"/>
<accession>A0A1G4G617</accession>
<dbReference type="KEGG" id="pmuc:ING2E5A_1150"/>
<evidence type="ECO:0000313" key="2">
    <source>
        <dbReference type="EMBL" id="SCM57022.1"/>
    </source>
</evidence>
<dbReference type="EMBL" id="LT608328">
    <property type="protein sequence ID" value="SCM57022.1"/>
    <property type="molecule type" value="Genomic_DNA"/>
</dbReference>
<keyword evidence="1" id="KW-0812">Transmembrane</keyword>